<feature type="domain" description="EF-hand" evidence="3">
    <location>
        <begin position="50"/>
        <end position="85"/>
    </location>
</feature>
<evidence type="ECO:0000256" key="2">
    <source>
        <dbReference type="SAM" id="SignalP"/>
    </source>
</evidence>
<dbReference type="InterPro" id="IPR002048">
    <property type="entry name" value="EF_hand_dom"/>
</dbReference>
<evidence type="ECO:0000259" key="3">
    <source>
        <dbReference type="PROSITE" id="PS50222"/>
    </source>
</evidence>
<dbReference type="Gene3D" id="1.10.238.10">
    <property type="entry name" value="EF-hand"/>
    <property type="match status" value="2"/>
</dbReference>
<comment type="caution">
    <text evidence="4">The sequence shown here is derived from an EMBL/GenBank/DDBJ whole genome shotgun (WGS) entry which is preliminary data.</text>
</comment>
<feature type="chain" id="PRO_5046164135" evidence="2">
    <location>
        <begin position="29"/>
        <end position="172"/>
    </location>
</feature>
<proteinExistence type="predicted"/>
<dbReference type="InterPro" id="IPR011992">
    <property type="entry name" value="EF-hand-dom_pair"/>
</dbReference>
<feature type="domain" description="EF-hand" evidence="3">
    <location>
        <begin position="126"/>
        <end position="161"/>
    </location>
</feature>
<name>A0ABW0SQ17_9GAMM</name>
<dbReference type="PANTHER" id="PTHR10827">
    <property type="entry name" value="RETICULOCALBIN"/>
    <property type="match status" value="1"/>
</dbReference>
<protein>
    <submittedName>
        <fullName evidence="4">EF-hand domain-containing protein</fullName>
    </submittedName>
</protein>
<evidence type="ECO:0000313" key="5">
    <source>
        <dbReference type="Proteomes" id="UP001596036"/>
    </source>
</evidence>
<dbReference type="Pfam" id="PF13202">
    <property type="entry name" value="EF-hand_5"/>
    <property type="match status" value="4"/>
</dbReference>
<sequence length="172" mass="17934">MNDAKRSYVMGAGSALLCAMALGAAAWAGDSGSKFRMMDTNNDGMVSSAEHDAAIAKMFGEMDANGDGNVTAAEMDARHMKKEAASKGMTSNDAAMDTGAMHREMSSSEKIAKLDTNGDGMLSASEHEAGARSMFSEMDTDGNGSLSRQEMDAGHAGMMKEKGKTTSPDKSP</sequence>
<keyword evidence="5" id="KW-1185">Reference proteome</keyword>
<feature type="compositionally biased region" description="Basic and acidic residues" evidence="1">
    <location>
        <begin position="149"/>
        <end position="164"/>
    </location>
</feature>
<keyword evidence="2" id="KW-0732">Signal</keyword>
<evidence type="ECO:0000256" key="1">
    <source>
        <dbReference type="SAM" id="MobiDB-lite"/>
    </source>
</evidence>
<evidence type="ECO:0000313" key="4">
    <source>
        <dbReference type="EMBL" id="MFC5571021.1"/>
    </source>
</evidence>
<dbReference type="PROSITE" id="PS00018">
    <property type="entry name" value="EF_HAND_1"/>
    <property type="match status" value="2"/>
</dbReference>
<reference evidence="5" key="1">
    <citation type="journal article" date="2019" name="Int. J. Syst. Evol. Microbiol.">
        <title>The Global Catalogue of Microorganisms (GCM) 10K type strain sequencing project: providing services to taxonomists for standard genome sequencing and annotation.</title>
        <authorList>
            <consortium name="The Broad Institute Genomics Platform"/>
            <consortium name="The Broad Institute Genome Sequencing Center for Infectious Disease"/>
            <person name="Wu L."/>
            <person name="Ma J."/>
        </authorList>
    </citation>
    <scope>NUCLEOTIDE SEQUENCE [LARGE SCALE GENOMIC DNA]</scope>
    <source>
        <strain evidence="5">KACC 11407</strain>
    </source>
</reference>
<dbReference type="EMBL" id="JBHSNM010000005">
    <property type="protein sequence ID" value="MFC5571021.1"/>
    <property type="molecule type" value="Genomic_DNA"/>
</dbReference>
<feature type="signal peptide" evidence="2">
    <location>
        <begin position="1"/>
        <end position="28"/>
    </location>
</feature>
<dbReference type="PANTHER" id="PTHR10827:SF52">
    <property type="entry name" value="IP16409P"/>
    <property type="match status" value="1"/>
</dbReference>
<accession>A0ABW0SQ17</accession>
<dbReference type="Proteomes" id="UP001596036">
    <property type="component" value="Unassembled WGS sequence"/>
</dbReference>
<gene>
    <name evidence="4" type="ORF">ACFPN1_13220</name>
</gene>
<dbReference type="PROSITE" id="PS50222">
    <property type="entry name" value="EF_HAND_2"/>
    <property type="match status" value="2"/>
</dbReference>
<dbReference type="SUPFAM" id="SSF47473">
    <property type="entry name" value="EF-hand"/>
    <property type="match status" value="1"/>
</dbReference>
<dbReference type="RefSeq" id="WP_386755580.1">
    <property type="nucleotide sequence ID" value="NZ_JBHSNM010000005.1"/>
</dbReference>
<dbReference type="SMART" id="SM00054">
    <property type="entry name" value="EFh"/>
    <property type="match status" value="2"/>
</dbReference>
<organism evidence="4 5">
    <name type="scientific">Lysobacter yangpyeongensis</name>
    <dbReference type="NCBI Taxonomy" id="346182"/>
    <lineage>
        <taxon>Bacteria</taxon>
        <taxon>Pseudomonadati</taxon>
        <taxon>Pseudomonadota</taxon>
        <taxon>Gammaproteobacteria</taxon>
        <taxon>Lysobacterales</taxon>
        <taxon>Lysobacteraceae</taxon>
        <taxon>Lysobacter</taxon>
    </lineage>
</organism>
<dbReference type="InterPro" id="IPR018247">
    <property type="entry name" value="EF_Hand_1_Ca_BS"/>
</dbReference>
<feature type="region of interest" description="Disordered" evidence="1">
    <location>
        <begin position="136"/>
        <end position="172"/>
    </location>
</feature>